<dbReference type="Proteomes" id="UP001642409">
    <property type="component" value="Unassembled WGS sequence"/>
</dbReference>
<evidence type="ECO:0000313" key="1">
    <source>
        <dbReference type="EMBL" id="CAL5997387.1"/>
    </source>
</evidence>
<proteinExistence type="predicted"/>
<organism evidence="1 3">
    <name type="scientific">Hexamita inflata</name>
    <dbReference type="NCBI Taxonomy" id="28002"/>
    <lineage>
        <taxon>Eukaryota</taxon>
        <taxon>Metamonada</taxon>
        <taxon>Diplomonadida</taxon>
        <taxon>Hexamitidae</taxon>
        <taxon>Hexamitinae</taxon>
        <taxon>Hexamita</taxon>
    </lineage>
</organism>
<protein>
    <submittedName>
        <fullName evidence="1">Hypothetical_protein</fullName>
    </submittedName>
</protein>
<gene>
    <name evidence="1" type="ORF">HINF_LOCUS15222</name>
    <name evidence="2" type="ORF">HINF_LOCUS15230</name>
</gene>
<keyword evidence="3" id="KW-1185">Reference proteome</keyword>
<evidence type="ECO:0000313" key="3">
    <source>
        <dbReference type="Proteomes" id="UP001642409"/>
    </source>
</evidence>
<dbReference type="EMBL" id="CAXDID020000036">
    <property type="protein sequence ID" value="CAL5997403.1"/>
    <property type="molecule type" value="Genomic_DNA"/>
</dbReference>
<name>A0ABP1HP88_9EUKA</name>
<reference evidence="1 3" key="1">
    <citation type="submission" date="2024-07" db="EMBL/GenBank/DDBJ databases">
        <authorList>
            <person name="Akdeniz Z."/>
        </authorList>
    </citation>
    <scope>NUCLEOTIDE SEQUENCE [LARGE SCALE GENOMIC DNA]</scope>
</reference>
<comment type="caution">
    <text evidence="1">The sequence shown here is derived from an EMBL/GenBank/DDBJ whole genome shotgun (WGS) entry which is preliminary data.</text>
</comment>
<dbReference type="EMBL" id="CAXDID020000036">
    <property type="protein sequence ID" value="CAL5997387.1"/>
    <property type="molecule type" value="Genomic_DNA"/>
</dbReference>
<evidence type="ECO:0000313" key="2">
    <source>
        <dbReference type="EMBL" id="CAL5997403.1"/>
    </source>
</evidence>
<accession>A0ABP1HP88</accession>
<sequence>MVSDSVSLPVATVDDAWYPVFILNGIMIVSVYDKPCVMVNCFSKQKCEIDVDPDIVPKLVELCDSGLQIQSGIVQKSFNHSQEQNEKQLNIINVDQQKYIKTDINDKEHTQYQQPNNEQQSSLDYLALIKDQMQCYTDEVFQIIQR</sequence>